<dbReference type="EMBL" id="JARJLG010000086">
    <property type="protein sequence ID" value="KAJ7749324.1"/>
    <property type="molecule type" value="Genomic_DNA"/>
</dbReference>
<evidence type="ECO:0000313" key="3">
    <source>
        <dbReference type="Proteomes" id="UP001215280"/>
    </source>
</evidence>
<dbReference type="Proteomes" id="UP001215280">
    <property type="component" value="Unassembled WGS sequence"/>
</dbReference>
<organism evidence="2 3">
    <name type="scientific">Mycena maculata</name>
    <dbReference type="NCBI Taxonomy" id="230809"/>
    <lineage>
        <taxon>Eukaryota</taxon>
        <taxon>Fungi</taxon>
        <taxon>Dikarya</taxon>
        <taxon>Basidiomycota</taxon>
        <taxon>Agaricomycotina</taxon>
        <taxon>Agaricomycetes</taxon>
        <taxon>Agaricomycetidae</taxon>
        <taxon>Agaricales</taxon>
        <taxon>Marasmiineae</taxon>
        <taxon>Mycenaceae</taxon>
        <taxon>Mycena</taxon>
    </lineage>
</organism>
<name>A0AAD7N8R0_9AGAR</name>
<reference evidence="2" key="1">
    <citation type="submission" date="2023-03" db="EMBL/GenBank/DDBJ databases">
        <title>Massive genome expansion in bonnet fungi (Mycena s.s.) driven by repeated elements and novel gene families across ecological guilds.</title>
        <authorList>
            <consortium name="Lawrence Berkeley National Laboratory"/>
            <person name="Harder C.B."/>
            <person name="Miyauchi S."/>
            <person name="Viragh M."/>
            <person name="Kuo A."/>
            <person name="Thoen E."/>
            <person name="Andreopoulos B."/>
            <person name="Lu D."/>
            <person name="Skrede I."/>
            <person name="Drula E."/>
            <person name="Henrissat B."/>
            <person name="Morin E."/>
            <person name="Kohler A."/>
            <person name="Barry K."/>
            <person name="LaButti K."/>
            <person name="Morin E."/>
            <person name="Salamov A."/>
            <person name="Lipzen A."/>
            <person name="Mereny Z."/>
            <person name="Hegedus B."/>
            <person name="Baldrian P."/>
            <person name="Stursova M."/>
            <person name="Weitz H."/>
            <person name="Taylor A."/>
            <person name="Grigoriev I.V."/>
            <person name="Nagy L.G."/>
            <person name="Martin F."/>
            <person name="Kauserud H."/>
        </authorList>
    </citation>
    <scope>NUCLEOTIDE SEQUENCE</scope>
    <source>
        <strain evidence="2">CBHHK188m</strain>
    </source>
</reference>
<feature type="compositionally biased region" description="Basic and acidic residues" evidence="1">
    <location>
        <begin position="95"/>
        <end position="136"/>
    </location>
</feature>
<keyword evidence="3" id="KW-1185">Reference proteome</keyword>
<comment type="caution">
    <text evidence="2">The sequence shown here is derived from an EMBL/GenBank/DDBJ whole genome shotgun (WGS) entry which is preliminary data.</text>
</comment>
<evidence type="ECO:0000313" key="2">
    <source>
        <dbReference type="EMBL" id="KAJ7749324.1"/>
    </source>
</evidence>
<feature type="compositionally biased region" description="Basic and acidic residues" evidence="1">
    <location>
        <begin position="34"/>
        <end position="55"/>
    </location>
</feature>
<sequence>MPSAGVKRIIDREDLPLIYEGPTVKERKRLSATRGEKQRGIDHRMKFNEKEEKESAQVPRARRTGKYRKREKGQIAMSPTGIKPASPPTCYTKHGLMESRGKTEDLGEHGKKESEGKGKAERTPGLRPEERVEVAVRQKKKTSLRMLPAGIEPQHLCKRSRQAVPLPGLASYRASSAMGREKEGGSRKKQRGTVNAIQEERAKNTSSGALPLARIEPTTSLQ</sequence>
<protein>
    <submittedName>
        <fullName evidence="2">Uncharacterized protein</fullName>
    </submittedName>
</protein>
<evidence type="ECO:0000256" key="1">
    <source>
        <dbReference type="SAM" id="MobiDB-lite"/>
    </source>
</evidence>
<gene>
    <name evidence="2" type="ORF">DFH07DRAFT_775483</name>
</gene>
<accession>A0AAD7N8R0</accession>
<dbReference type="AlphaFoldDB" id="A0AAD7N8R0"/>
<proteinExistence type="predicted"/>
<feature type="region of interest" description="Disordered" evidence="1">
    <location>
        <begin position="28"/>
        <end position="222"/>
    </location>
</feature>
<feature type="compositionally biased region" description="Basic residues" evidence="1">
    <location>
        <begin position="60"/>
        <end position="71"/>
    </location>
</feature>